<feature type="compositionally biased region" description="Low complexity" evidence="5">
    <location>
        <begin position="1196"/>
        <end position="1214"/>
    </location>
</feature>
<reference evidence="8 9" key="1">
    <citation type="submission" date="2017-08" db="EMBL/GenBank/DDBJ databases">
        <title>Acidophilic green algal genome provides insights into adaptation to an acidic environment.</title>
        <authorList>
            <person name="Hirooka S."/>
            <person name="Hirose Y."/>
            <person name="Kanesaki Y."/>
            <person name="Higuchi S."/>
            <person name="Fujiwara T."/>
            <person name="Onuma R."/>
            <person name="Era A."/>
            <person name="Ohbayashi R."/>
            <person name="Uzuka A."/>
            <person name="Nozaki H."/>
            <person name="Yoshikawa H."/>
            <person name="Miyagishima S.Y."/>
        </authorList>
    </citation>
    <scope>NUCLEOTIDE SEQUENCE [LARGE SCALE GENOMIC DNA]</scope>
    <source>
        <strain evidence="8 9">NIES-2499</strain>
    </source>
</reference>
<dbReference type="GO" id="GO:0000502">
    <property type="term" value="C:proteasome complex"/>
    <property type="evidence" value="ECO:0007669"/>
    <property type="project" value="UniProtKB-KW"/>
</dbReference>
<dbReference type="GO" id="GO:0005737">
    <property type="term" value="C:cytoplasm"/>
    <property type="evidence" value="ECO:0007669"/>
    <property type="project" value="UniProtKB-SubCell"/>
</dbReference>
<evidence type="ECO:0000256" key="4">
    <source>
        <dbReference type="ARBA" id="ARBA00022942"/>
    </source>
</evidence>
<feature type="compositionally biased region" description="Polar residues" evidence="5">
    <location>
        <begin position="192"/>
        <end position="206"/>
    </location>
</feature>
<evidence type="ECO:0000259" key="6">
    <source>
        <dbReference type="Pfam" id="PF13001"/>
    </source>
</evidence>
<dbReference type="GO" id="GO:0036503">
    <property type="term" value="P:ERAD pathway"/>
    <property type="evidence" value="ECO:0007669"/>
    <property type="project" value="TreeGrafter"/>
</dbReference>
<dbReference type="GO" id="GO:0060090">
    <property type="term" value="F:molecular adaptor activity"/>
    <property type="evidence" value="ECO:0007669"/>
    <property type="project" value="InterPro"/>
</dbReference>
<protein>
    <submittedName>
        <fullName evidence="8">Uncharacterized protein</fullName>
    </submittedName>
</protein>
<dbReference type="Proteomes" id="UP000232323">
    <property type="component" value="Unassembled WGS sequence"/>
</dbReference>
<sequence length="2037" mass="219279">MSALDEAQGLEKVLSRLAMTDDSSLDKVLKKLIPVVIAYLKSEHESTKKKVLEILSHVNKRVKGHPTMKLPLSELLPQLSLHTYQSSSPALRSGTENPDPATAVTAADSPTTLAALNMVRSFSLVYLEMAFERSSAAERMQAVGTLLTQLSQRPPQHRLICLRLALSAFEAWAGATVPSAPVGRTGSAALSMPQSSTNASSPQNFEASGAEGQALQKFPFLSSEQDRSLLMAYCLKYMLYQPRSNSVKANTPLAAAANTTTLAVSSAPPQPLVPCPGLSLEDVKMLEEKGATSSPPGVLAAKKAGILGFVAQASAALDPASVLMILLAAAADPHTQVHTRAEELMKRLLALDSPKPVVDLEDAVLMSSLMKLFHGNAEGPFIDESLPQDKRQQPASLPVRCRLMPLLTRSLAAANAFPYTVQTISECVYGTSTSNRLKQQGMEFAVWVFRHAADHQLKAMGPSMLQGLLNSLEGDDLSQATNDTSSLALKGFAYQAVGCLSQRAPQIFWGRTDVAELFFRALSEEPPGLRATVAEACSSLSNAFKHDLLSAQHVKELEKLLLSSIEHPKDTVRLCAVQWANRLFPISHEPSRYICVLATGDVKLEVREEGLRGLRLHTSQPLQPPLTHLNGPEGKGTETKLPPLNAMLLYLRSQKPSLFSMGTGNANRSLMLPSKSYLSLIHFAAACRSSSGLGDASIADSCKDFLNPEEAVPSGYLLLLEGALCRDSSGELCAVALKALLDTVLLDTKAFAHRYATRVAWLRGYLSHTEADVRLAASRLLGAASAGMTNEVITELLCDLTSQFHGIPLIADHSSVLDKQSASNLKSSSKFEEQEGCILATGFVLARCLSKESSEAALDAKIAEAAENAAASLCTALYAFNGQLSSAAAIALGLASLQGHLPGLQLRSVPEPVLEGKDAVMEDCTDMVGRRSKSKFTFSALLDRVSLLLADKDIKVAGRVATAAGYLLAGAHKLDDTMPLLEALCKQCTSKLEELQFSVGEAVAFAFGGIPISTDKILLSSYASLSEEFSLLKNTGPDSSAPPLALELSKGNNRAQESLLSDTEGHNQLVERRTWILQKLLEEMLVHSRAEVRCASSIWLVSLLTYCTEAKPLSAVLSTVQEKLGQLLGDSNELTQEMASRGISLVYNRGDEGTRKLLVEALVGILQGNGSKAKTIKLSADTKVFEEGALGNAPPSSGTSTSGGSSSSSTTDSSSLSTYKELCSLATDLGQPDLIYKFMDLAHHSQALNTRRGAAFGIAGIARLAGGQLASHMGSLIPKLYRYQYDPNQKVQDAMEHIWRSIVDEPRKAIDEHFAAIMQDLVKEMGGRLWRNRQASAAALLDLLQGRRWNELKPFYENIWSMALRCLDDIKETVRRQAILLVKSLSNLTVRLVDPQHSAEEDCREVVSQVLPLLLEQGLGSSVVEVRAVSLDCIARLAKAAKLDALRPHLIPLVQSMLEGLSSLEDARLNYIEQHADKMGLDQEKLESARVAASRSSPLGDTLEICSHFSDSVSLGLLAPALAGIIKRGVGLNTKVGTARFVKNLMTKARSEDARPHTPTLLRALVAGVQSERSAAVRKAFASAAAQVCKHASEKRIDKSIEEACQMYTGSSSDEDAKYAGGLIILELIRAMPEAVAAKASLVLPLAFSAKMDDCDKVVATVWKDVWNDGISSEAGAVRMYAEEIVGSLVEGLGSTQWSRKKSCAEAVLELTKLGNDILGKHGSTLASTLVHEIQQGRFWEGKHLLVNALGALCNTASSALVQQPGHDNIISCFLTVLNKKTTAMRLSALISLNQAISKFPGDYFDKVSSILYSGCEAHCDPLRGKAEDSGEEAALHMKVTSGELSAPSSLLPLSETVSCLASAFQRTCLLANSQQPHFENDVEMDNISGKSESTRPCVRGIEIQNQHVVDSGQRIVELLARLLAAHLSWQKALSLIIPCQTLLQSAHSMGANPQILFGWSKLLLTPIVVLATNFRVQQVRIESLVTLEIMYKCCGACWGSGEIDTLKEFLVHVTESERTGAVALHAGSMLLLLSGK</sequence>
<dbReference type="PANTHER" id="PTHR23346">
    <property type="entry name" value="TRANSLATIONAL ACTIVATOR GCN1-RELATED"/>
    <property type="match status" value="1"/>
</dbReference>
<name>A0A250X924_9CHLO</name>
<comment type="subcellular location">
    <subcellularLocation>
        <location evidence="1">Cytoplasm</location>
    </subcellularLocation>
</comment>
<dbReference type="SUPFAM" id="SSF48371">
    <property type="entry name" value="ARM repeat"/>
    <property type="match status" value="2"/>
</dbReference>
<evidence type="ECO:0000313" key="9">
    <source>
        <dbReference type="Proteomes" id="UP000232323"/>
    </source>
</evidence>
<dbReference type="InterPro" id="IPR016024">
    <property type="entry name" value="ARM-type_fold"/>
</dbReference>
<feature type="region of interest" description="Disordered" evidence="5">
    <location>
        <begin position="185"/>
        <end position="207"/>
    </location>
</feature>
<dbReference type="PANTHER" id="PTHR23346:SF19">
    <property type="entry name" value="PROTEASOME ADAPTER AND SCAFFOLD PROTEIN ECM29"/>
    <property type="match status" value="1"/>
</dbReference>
<evidence type="ECO:0000256" key="1">
    <source>
        <dbReference type="ARBA" id="ARBA00004496"/>
    </source>
</evidence>
<organism evidence="8 9">
    <name type="scientific">Chlamydomonas eustigma</name>
    <dbReference type="NCBI Taxonomy" id="1157962"/>
    <lineage>
        <taxon>Eukaryota</taxon>
        <taxon>Viridiplantae</taxon>
        <taxon>Chlorophyta</taxon>
        <taxon>core chlorophytes</taxon>
        <taxon>Chlorophyceae</taxon>
        <taxon>CS clade</taxon>
        <taxon>Chlamydomonadales</taxon>
        <taxon>Chlamydomonadaceae</taxon>
        <taxon>Chlamydomonas</taxon>
    </lineage>
</organism>
<dbReference type="InterPro" id="IPR055443">
    <property type="entry name" value="HEAT_ECM29"/>
</dbReference>
<proteinExistence type="predicted"/>
<dbReference type="GO" id="GO:0043248">
    <property type="term" value="P:proteasome assembly"/>
    <property type="evidence" value="ECO:0007669"/>
    <property type="project" value="InterPro"/>
</dbReference>
<dbReference type="EMBL" id="BEGY01000043">
    <property type="protein sequence ID" value="GAX79566.1"/>
    <property type="molecule type" value="Genomic_DNA"/>
</dbReference>
<dbReference type="InterPro" id="IPR024372">
    <property type="entry name" value="Ecm29_N"/>
</dbReference>
<evidence type="ECO:0000259" key="7">
    <source>
        <dbReference type="Pfam" id="PF24492"/>
    </source>
</evidence>
<comment type="caution">
    <text evidence="8">The sequence shown here is derived from an EMBL/GenBank/DDBJ whole genome shotgun (WGS) entry which is preliminary data.</text>
</comment>
<evidence type="ECO:0000256" key="5">
    <source>
        <dbReference type="SAM" id="MobiDB-lite"/>
    </source>
</evidence>
<feature type="domain" description="Proteasome adapter and scaffold protein ECM29 HEAT-repeat" evidence="7">
    <location>
        <begin position="1446"/>
        <end position="1608"/>
    </location>
</feature>
<evidence type="ECO:0000256" key="3">
    <source>
        <dbReference type="ARBA" id="ARBA00022737"/>
    </source>
</evidence>
<dbReference type="Gene3D" id="1.25.10.10">
    <property type="entry name" value="Leucine-rich Repeat Variant"/>
    <property type="match status" value="3"/>
</dbReference>
<keyword evidence="4" id="KW-0647">Proteasome</keyword>
<dbReference type="OrthoDB" id="16066at2759"/>
<keyword evidence="3" id="KW-0677">Repeat</keyword>
<dbReference type="Pfam" id="PF24492">
    <property type="entry name" value="HEAT_ECM29"/>
    <property type="match status" value="1"/>
</dbReference>
<feature type="domain" description="Proteasome component Ecm29 N-terminal" evidence="6">
    <location>
        <begin position="10"/>
        <end position="598"/>
    </location>
</feature>
<keyword evidence="9" id="KW-1185">Reference proteome</keyword>
<dbReference type="Pfam" id="PF13001">
    <property type="entry name" value="ECM29_N"/>
    <property type="match status" value="1"/>
</dbReference>
<dbReference type="GO" id="GO:0005634">
    <property type="term" value="C:nucleus"/>
    <property type="evidence" value="ECO:0007669"/>
    <property type="project" value="TreeGrafter"/>
</dbReference>
<evidence type="ECO:0000256" key="2">
    <source>
        <dbReference type="ARBA" id="ARBA00022490"/>
    </source>
</evidence>
<evidence type="ECO:0000313" key="8">
    <source>
        <dbReference type="EMBL" id="GAX79566.1"/>
    </source>
</evidence>
<gene>
    <name evidence="8" type="ORF">CEUSTIGMA_g7007.t1</name>
</gene>
<keyword evidence="2" id="KW-0963">Cytoplasm</keyword>
<dbReference type="STRING" id="1157962.A0A250X924"/>
<dbReference type="InterPro" id="IPR011989">
    <property type="entry name" value="ARM-like"/>
</dbReference>
<accession>A0A250X924</accession>
<feature type="region of interest" description="Disordered" evidence="5">
    <location>
        <begin position="1188"/>
        <end position="1214"/>
    </location>
</feature>